<keyword evidence="5" id="KW-1185">Reference proteome</keyword>
<keyword evidence="2" id="KW-0677">Repeat</keyword>
<dbReference type="PROSITE" id="PS00380">
    <property type="entry name" value="RHODANESE_1"/>
    <property type="match status" value="1"/>
</dbReference>
<evidence type="ECO:0000313" key="4">
    <source>
        <dbReference type="EMBL" id="PFG30834.1"/>
    </source>
</evidence>
<comment type="caution">
    <text evidence="4">The sequence shown here is derived from an EMBL/GenBank/DDBJ whole genome shotgun (WGS) entry which is preliminary data.</text>
</comment>
<gene>
    <name evidence="4" type="ORF">ATJ78_1776</name>
</gene>
<keyword evidence="4" id="KW-0670">Pyruvate</keyword>
<dbReference type="Proteomes" id="UP000221369">
    <property type="component" value="Unassembled WGS sequence"/>
</dbReference>
<dbReference type="PANTHER" id="PTHR11364">
    <property type="entry name" value="THIOSULFATE SULFERTANSFERASE"/>
    <property type="match status" value="1"/>
</dbReference>
<dbReference type="InterPro" id="IPR045078">
    <property type="entry name" value="TST/MPST-like"/>
</dbReference>
<dbReference type="CDD" id="cd01448">
    <property type="entry name" value="TST_Repeat_1"/>
    <property type="match status" value="1"/>
</dbReference>
<accession>A0A2A9DW76</accession>
<keyword evidence="1 4" id="KW-0808">Transferase</keyword>
<name>A0A2A9DW76_9MICO</name>
<evidence type="ECO:0000256" key="2">
    <source>
        <dbReference type="ARBA" id="ARBA00022737"/>
    </source>
</evidence>
<dbReference type="InterPro" id="IPR001307">
    <property type="entry name" value="Thiosulphate_STrfase_CS"/>
</dbReference>
<dbReference type="SMART" id="SM00450">
    <property type="entry name" value="RHOD"/>
    <property type="match status" value="2"/>
</dbReference>
<dbReference type="InterPro" id="IPR036873">
    <property type="entry name" value="Rhodanese-like_dom_sf"/>
</dbReference>
<organism evidence="4 5">
    <name type="scientific">Paramicrobacterium agarici</name>
    <dbReference type="NCBI Taxonomy" id="630514"/>
    <lineage>
        <taxon>Bacteria</taxon>
        <taxon>Bacillati</taxon>
        <taxon>Actinomycetota</taxon>
        <taxon>Actinomycetes</taxon>
        <taxon>Micrococcales</taxon>
        <taxon>Microbacteriaceae</taxon>
        <taxon>Paramicrobacterium</taxon>
    </lineage>
</organism>
<evidence type="ECO:0000313" key="5">
    <source>
        <dbReference type="Proteomes" id="UP000221369"/>
    </source>
</evidence>
<evidence type="ECO:0000259" key="3">
    <source>
        <dbReference type="PROSITE" id="PS50206"/>
    </source>
</evidence>
<dbReference type="EMBL" id="PDJE01000001">
    <property type="protein sequence ID" value="PFG30834.1"/>
    <property type="molecule type" value="Genomic_DNA"/>
</dbReference>
<dbReference type="RefSeq" id="WP_098407249.1">
    <property type="nucleotide sequence ID" value="NZ_PDJE01000001.1"/>
</dbReference>
<dbReference type="Pfam" id="PF00581">
    <property type="entry name" value="Rhodanese"/>
    <property type="match status" value="2"/>
</dbReference>
<dbReference type="InterPro" id="IPR001763">
    <property type="entry name" value="Rhodanese-like_dom"/>
</dbReference>
<protein>
    <submittedName>
        <fullName evidence="4">Thiosulfate/3-mercaptopyruvate sulfurtransferase</fullName>
    </submittedName>
</protein>
<evidence type="ECO:0000256" key="1">
    <source>
        <dbReference type="ARBA" id="ARBA00022679"/>
    </source>
</evidence>
<sequence>MTSALVTPRQLRGMLEGSSTVRLLDVRWRLDSPHGRAEYEREHLPGAVYVDLDTDLAALGKPATEGRHPLPDIAALQETARRLGICYGDTVIAYDAWNNMGAARAWWLLGWAGIRDVRVVNGGIAAWQAAGLPVESGDVVPARGDVDLMPGSRPTLTMDEAAALADDGVLTDSRAEERFRGETEPLDPRAGHIPGAANVPAASYLRDGIFADADELAHVFREIGVEPGVEVGTYCGSGVTAAHTALALHEIGVTASLFPGSWSQWSNHSDRPVATGR</sequence>
<dbReference type="Gene3D" id="3.40.250.10">
    <property type="entry name" value="Rhodanese-like domain"/>
    <property type="match status" value="2"/>
</dbReference>
<dbReference type="GO" id="GO:0004792">
    <property type="term" value="F:thiosulfate-cyanide sulfurtransferase activity"/>
    <property type="evidence" value="ECO:0007669"/>
    <property type="project" value="InterPro"/>
</dbReference>
<proteinExistence type="predicted"/>
<feature type="domain" description="Rhodanese" evidence="3">
    <location>
        <begin position="17"/>
        <end position="136"/>
    </location>
</feature>
<dbReference type="AlphaFoldDB" id="A0A2A9DW76"/>
<dbReference type="PROSITE" id="PS50206">
    <property type="entry name" value="RHODANESE_3"/>
    <property type="match status" value="2"/>
</dbReference>
<feature type="domain" description="Rhodanese" evidence="3">
    <location>
        <begin position="164"/>
        <end position="274"/>
    </location>
</feature>
<dbReference type="CDD" id="cd01449">
    <property type="entry name" value="TST_Repeat_2"/>
    <property type="match status" value="1"/>
</dbReference>
<reference evidence="4 5" key="1">
    <citation type="submission" date="2017-10" db="EMBL/GenBank/DDBJ databases">
        <title>Sequencing the genomes of 1000 actinobacteria strains.</title>
        <authorList>
            <person name="Klenk H.-P."/>
        </authorList>
    </citation>
    <scope>NUCLEOTIDE SEQUENCE [LARGE SCALE GENOMIC DNA]</scope>
    <source>
        <strain evidence="4 5">DSM 21798</strain>
    </source>
</reference>
<dbReference type="SUPFAM" id="SSF52821">
    <property type="entry name" value="Rhodanese/Cell cycle control phosphatase"/>
    <property type="match status" value="2"/>
</dbReference>
<dbReference type="PANTHER" id="PTHR11364:SF27">
    <property type="entry name" value="SULFURTRANSFERASE"/>
    <property type="match status" value="1"/>
</dbReference>